<dbReference type="EMBL" id="MN740881">
    <property type="protein sequence ID" value="QHU16391.1"/>
    <property type="molecule type" value="Genomic_DNA"/>
</dbReference>
<dbReference type="AlphaFoldDB" id="A0A6C0KGR9"/>
<organism evidence="2">
    <name type="scientific">viral metagenome</name>
    <dbReference type="NCBI Taxonomy" id="1070528"/>
    <lineage>
        <taxon>unclassified sequences</taxon>
        <taxon>metagenomes</taxon>
        <taxon>organismal metagenomes</taxon>
    </lineage>
</organism>
<reference evidence="2" key="1">
    <citation type="journal article" date="2020" name="Nature">
        <title>Giant virus diversity and host interactions through global metagenomics.</title>
        <authorList>
            <person name="Schulz F."/>
            <person name="Roux S."/>
            <person name="Paez-Espino D."/>
            <person name="Jungbluth S."/>
            <person name="Walsh D.A."/>
            <person name="Denef V.J."/>
            <person name="McMahon K.D."/>
            <person name="Konstantinidis K.T."/>
            <person name="Eloe-Fadrosh E.A."/>
            <person name="Kyrpides N.C."/>
            <person name="Woyke T."/>
        </authorList>
    </citation>
    <scope>NUCLEOTIDE SEQUENCE</scope>
    <source>
        <strain evidence="2">GVMAG-S-3300011013-78</strain>
    </source>
</reference>
<name>A0A6C0KGR9_9ZZZZ</name>
<evidence type="ECO:0000256" key="1">
    <source>
        <dbReference type="SAM" id="MobiDB-lite"/>
    </source>
</evidence>
<feature type="region of interest" description="Disordered" evidence="1">
    <location>
        <begin position="193"/>
        <end position="234"/>
    </location>
</feature>
<evidence type="ECO:0000313" key="2">
    <source>
        <dbReference type="EMBL" id="QHU16391.1"/>
    </source>
</evidence>
<sequence>MAASAKIYRFKLDSSIIEVLIDFAKLHKYDDRKTYKEHWEIWIKENEELIEKERKRLKSLNYDGNIIEKMFKSARYYFKNKKPLSEEEAHNKKMATKQRRKYISMSQEFIETIDMHIRENIYNRDYKPSVYYNDFIKSNKEIITTEIEHLSNSELTKEYIINKIKKTYKNRYYIMSKNQYKLNSVNNDIETTTSHEATSQEATSQEATSQEATSQEATSQEATSQEATSQEATL</sequence>
<accession>A0A6C0KGR9</accession>
<proteinExistence type="predicted"/>
<protein>
    <submittedName>
        <fullName evidence="2">Uncharacterized protein</fullName>
    </submittedName>
</protein>